<gene>
    <name evidence="5" type="ORF">PARMNEM_LOCUS18976</name>
</gene>
<dbReference type="SUPFAM" id="SSF57716">
    <property type="entry name" value="Glucocorticoid receptor-like (DNA-binding domain)"/>
    <property type="match status" value="1"/>
</dbReference>
<keyword evidence="6" id="KW-1185">Reference proteome</keyword>
<dbReference type="GO" id="GO:0005763">
    <property type="term" value="C:mitochondrial small ribosomal subunit"/>
    <property type="evidence" value="ECO:0007669"/>
    <property type="project" value="TreeGrafter"/>
</dbReference>
<comment type="similarity">
    <text evidence="1">Belongs to the universal ribosomal protein uS14 family.</text>
</comment>
<dbReference type="FunFam" id="1.10.287.1480:FF:000001">
    <property type="entry name" value="30S ribosomal protein S14"/>
    <property type="match status" value="1"/>
</dbReference>
<dbReference type="GO" id="GO:0006412">
    <property type="term" value="P:translation"/>
    <property type="evidence" value="ECO:0007669"/>
    <property type="project" value="InterPro"/>
</dbReference>
<proteinExistence type="inferred from homology"/>
<evidence type="ECO:0000256" key="3">
    <source>
        <dbReference type="ARBA" id="ARBA00023274"/>
    </source>
</evidence>
<keyword evidence="3" id="KW-0687">Ribonucleoprotein</keyword>
<keyword evidence="2" id="KW-0689">Ribosomal protein</keyword>
<evidence type="ECO:0000313" key="6">
    <source>
        <dbReference type="Proteomes" id="UP001314205"/>
    </source>
</evidence>
<sequence length="131" mass="15729">MNLNNICNLGKFIWKSQAVPGYGFQQVRNKWANWLMIRDVKRRRMSAENFLERTRINAMRRNDVLPIEIRELADKEINKFEMNAIPLRINNRCVITSRPRGIVKEWRMSRIVWRHLADYNKLSGVQRAMWG</sequence>
<accession>A0AAV1LXM6</accession>
<dbReference type="GO" id="GO:0003735">
    <property type="term" value="F:structural constituent of ribosome"/>
    <property type="evidence" value="ECO:0007669"/>
    <property type="project" value="InterPro"/>
</dbReference>
<dbReference type="AlphaFoldDB" id="A0AAV1LXM6"/>
<dbReference type="Gene3D" id="1.10.287.1480">
    <property type="match status" value="1"/>
</dbReference>
<organism evidence="5 6">
    <name type="scientific">Parnassius mnemosyne</name>
    <name type="common">clouded apollo</name>
    <dbReference type="NCBI Taxonomy" id="213953"/>
    <lineage>
        <taxon>Eukaryota</taxon>
        <taxon>Metazoa</taxon>
        <taxon>Ecdysozoa</taxon>
        <taxon>Arthropoda</taxon>
        <taxon>Hexapoda</taxon>
        <taxon>Insecta</taxon>
        <taxon>Pterygota</taxon>
        <taxon>Neoptera</taxon>
        <taxon>Endopterygota</taxon>
        <taxon>Lepidoptera</taxon>
        <taxon>Glossata</taxon>
        <taxon>Ditrysia</taxon>
        <taxon>Papilionoidea</taxon>
        <taxon>Papilionidae</taxon>
        <taxon>Parnassiinae</taxon>
        <taxon>Parnassini</taxon>
        <taxon>Parnassius</taxon>
        <taxon>Driopa</taxon>
    </lineage>
</organism>
<dbReference type="InterPro" id="IPR001209">
    <property type="entry name" value="Ribosomal_uS14"/>
</dbReference>
<dbReference type="Proteomes" id="UP001314205">
    <property type="component" value="Unassembled WGS sequence"/>
</dbReference>
<dbReference type="PANTHER" id="PTHR19836:SF19">
    <property type="entry name" value="SMALL RIBOSOMAL SUBUNIT PROTEIN US14M"/>
    <property type="match status" value="1"/>
</dbReference>
<evidence type="ECO:0000256" key="1">
    <source>
        <dbReference type="ARBA" id="ARBA00009083"/>
    </source>
</evidence>
<evidence type="ECO:0000256" key="2">
    <source>
        <dbReference type="ARBA" id="ARBA00022980"/>
    </source>
</evidence>
<dbReference type="EMBL" id="CAVLGL010000115">
    <property type="protein sequence ID" value="CAK1600191.1"/>
    <property type="molecule type" value="Genomic_DNA"/>
</dbReference>
<dbReference type="PANTHER" id="PTHR19836">
    <property type="entry name" value="30S RIBOSOMAL PROTEIN S14"/>
    <property type="match status" value="1"/>
</dbReference>
<comment type="caution">
    <text evidence="5">The sequence shown here is derived from an EMBL/GenBank/DDBJ whole genome shotgun (WGS) entry which is preliminary data.</text>
</comment>
<evidence type="ECO:0000313" key="5">
    <source>
        <dbReference type="EMBL" id="CAK1600191.1"/>
    </source>
</evidence>
<protein>
    <recommendedName>
        <fullName evidence="4">28S ribosomal protein S14, mitochondrial</fullName>
    </recommendedName>
</protein>
<evidence type="ECO:0000256" key="4">
    <source>
        <dbReference type="ARBA" id="ARBA00083755"/>
    </source>
</evidence>
<dbReference type="Pfam" id="PF00253">
    <property type="entry name" value="Ribosomal_S14"/>
    <property type="match status" value="1"/>
</dbReference>
<name>A0AAV1LXM6_9NEOP</name>
<reference evidence="5 6" key="1">
    <citation type="submission" date="2023-11" db="EMBL/GenBank/DDBJ databases">
        <authorList>
            <person name="Hedman E."/>
            <person name="Englund M."/>
            <person name="Stromberg M."/>
            <person name="Nyberg Akerstrom W."/>
            <person name="Nylinder S."/>
            <person name="Jareborg N."/>
            <person name="Kallberg Y."/>
            <person name="Kronander E."/>
        </authorList>
    </citation>
    <scope>NUCLEOTIDE SEQUENCE [LARGE SCALE GENOMIC DNA]</scope>
</reference>